<dbReference type="AlphaFoldDB" id="A0A6J7CX95"/>
<protein>
    <submittedName>
        <fullName evidence="1">Unannotated protein</fullName>
    </submittedName>
</protein>
<sequence length="208" mass="22518">MRMMRLSLATAVGILAMSQSGVASAATVNEAYADSWMLDHTAKIASEFRAKSQQITLTGVEGNDGPSTTISKVNIDGSFEQFRDGELSLVSDGNRVFELGSDGKWHRLRTFEVMRGVPSMLTNAIVPSQDSDSAEITYRIKGNSFTATFTRDGEEITSTATFARRRFTSTSPGRTVDVRPVPPVEVAMPKPRDIGAPKAHGNAEIIAF</sequence>
<gene>
    <name evidence="1" type="ORF">UFOPK3402_00221</name>
</gene>
<evidence type="ECO:0000313" key="1">
    <source>
        <dbReference type="EMBL" id="CAB4861254.1"/>
    </source>
</evidence>
<reference evidence="1" key="1">
    <citation type="submission" date="2020-05" db="EMBL/GenBank/DDBJ databases">
        <authorList>
            <person name="Chiriac C."/>
            <person name="Salcher M."/>
            <person name="Ghai R."/>
            <person name="Kavagutti S V."/>
        </authorList>
    </citation>
    <scope>NUCLEOTIDE SEQUENCE</scope>
</reference>
<organism evidence="1">
    <name type="scientific">freshwater metagenome</name>
    <dbReference type="NCBI Taxonomy" id="449393"/>
    <lineage>
        <taxon>unclassified sequences</taxon>
        <taxon>metagenomes</taxon>
        <taxon>ecological metagenomes</taxon>
    </lineage>
</organism>
<proteinExistence type="predicted"/>
<name>A0A6J7CX95_9ZZZZ</name>
<dbReference type="EMBL" id="CAFBLS010000016">
    <property type="protein sequence ID" value="CAB4861254.1"/>
    <property type="molecule type" value="Genomic_DNA"/>
</dbReference>
<accession>A0A6J7CX95</accession>